<comment type="caution">
    <text evidence="5">The sequence shown here is derived from an EMBL/GenBank/DDBJ whole genome shotgun (WGS) entry which is preliminary data.</text>
</comment>
<evidence type="ECO:0000259" key="4">
    <source>
        <dbReference type="Pfam" id="PF01507"/>
    </source>
</evidence>
<comment type="similarity">
    <text evidence="1">Belongs to the PAPS reductase family. CysH subfamily.</text>
</comment>
<dbReference type="AlphaFoldDB" id="A0A2G0V6Q3"/>
<dbReference type="SUPFAM" id="SSF52402">
    <property type="entry name" value="Adenine nucleotide alpha hydrolases-like"/>
    <property type="match status" value="1"/>
</dbReference>
<dbReference type="PANTHER" id="PTHR46509:SF1">
    <property type="entry name" value="PHOSPHOADENOSINE PHOSPHOSULFATE REDUCTASE"/>
    <property type="match status" value="1"/>
</dbReference>
<evidence type="ECO:0000256" key="3">
    <source>
        <dbReference type="ARBA" id="ARBA00024327"/>
    </source>
</evidence>
<dbReference type="OrthoDB" id="9794018at2"/>
<dbReference type="GO" id="GO:0005737">
    <property type="term" value="C:cytoplasm"/>
    <property type="evidence" value="ECO:0007669"/>
    <property type="project" value="TreeGrafter"/>
</dbReference>
<dbReference type="PANTHER" id="PTHR46509">
    <property type="entry name" value="PHOSPHOADENOSINE PHOSPHOSULFATE REDUCTASE"/>
    <property type="match status" value="1"/>
</dbReference>
<dbReference type="PIRSF" id="PIRSF000857">
    <property type="entry name" value="PAPS_reductase"/>
    <property type="match status" value="1"/>
</dbReference>
<keyword evidence="6" id="KW-1185">Reference proteome</keyword>
<dbReference type="Proteomes" id="UP000222818">
    <property type="component" value="Unassembled WGS sequence"/>
</dbReference>
<dbReference type="EC" id="1.8.4.8" evidence="5"/>
<accession>A0A2G0V6Q3</accession>
<dbReference type="NCBIfam" id="NF002537">
    <property type="entry name" value="PRK02090.1"/>
    <property type="match status" value="1"/>
</dbReference>
<dbReference type="Gene3D" id="3.40.50.620">
    <property type="entry name" value="HUPs"/>
    <property type="match status" value="1"/>
</dbReference>
<reference evidence="5 6" key="1">
    <citation type="journal article" date="2017" name="ISME J.">
        <title>Tremblaya phenacola PPER: an evolutionary beta-gammaproteobacterium collage.</title>
        <authorList>
            <person name="Gil R."/>
            <person name="Vargas-Chavez C."/>
            <person name="Lopez-Madrigal S."/>
            <person name="Santos-Garcia D."/>
            <person name="Latorre A."/>
            <person name="Moya A."/>
        </authorList>
    </citation>
    <scope>NUCLEOTIDE SEQUENCE [LARGE SCALE GENOMIC DNA]</scope>
    <source>
        <strain evidence="5 6">PPER</strain>
    </source>
</reference>
<dbReference type="InterPro" id="IPR002500">
    <property type="entry name" value="PAPS_reduct_dom"/>
</dbReference>
<gene>
    <name evidence="5" type="primary">cysH</name>
    <name evidence="5" type="ORF">TPPER_00236</name>
</gene>
<dbReference type="InterPro" id="IPR014729">
    <property type="entry name" value="Rossmann-like_a/b/a_fold"/>
</dbReference>
<dbReference type="GO" id="GO:0019379">
    <property type="term" value="P:sulfate assimilation, phosphoadenylyl sulfate reduction by phosphoadenylyl-sulfate reductase (thioredoxin)"/>
    <property type="evidence" value="ECO:0007669"/>
    <property type="project" value="InterPro"/>
</dbReference>
<feature type="domain" description="Phosphoadenosine phosphosulphate reductase" evidence="4">
    <location>
        <begin position="47"/>
        <end position="217"/>
    </location>
</feature>
<sequence>MVELKHSFLYLNKDLIKRIALSLNKQLKDLTTLKRVRWSFETLPQKAILSSSFGIQSAAILKLITYQIPGVYIIVIDTGYLFRETYRHIEKLTLKLNLNTYINRSNISSKWQELKYGKLWSKGKEGIILYNKLNKVNPMNYILKKHNIKTWIAGLRNEQSNSRFKLLALTINNNIFKLLPIIDLNGRDLFFLLRKYKITYNPLWNIGYVSLGDVHTTCVYKVGMKEEATRFYGIKRECGLH</sequence>
<dbReference type="NCBIfam" id="TIGR00434">
    <property type="entry name" value="cysH"/>
    <property type="match status" value="1"/>
</dbReference>
<dbReference type="RefSeq" id="WP_099336951.1">
    <property type="nucleotide sequence ID" value="NZ_MKGN01000021.1"/>
</dbReference>
<proteinExistence type="inferred from homology"/>
<dbReference type="GO" id="GO:0004604">
    <property type="term" value="F:phosphoadenylyl-sulfate reductase (thioredoxin) activity"/>
    <property type="evidence" value="ECO:0007669"/>
    <property type="project" value="UniProtKB-EC"/>
</dbReference>
<dbReference type="EMBL" id="MKGN01000021">
    <property type="protein sequence ID" value="PHN16178.1"/>
    <property type="molecule type" value="Genomic_DNA"/>
</dbReference>
<name>A0A2G0V6Q3_9PROT</name>
<comment type="pathway">
    <text evidence="3">Sulfur metabolism; hydrogen sulfide biosynthesis; sulfite from sulfate.</text>
</comment>
<organism evidence="5 6">
    <name type="scientific">Candidatus Tremblayella phenacoccinincola</name>
    <dbReference type="NCBI Taxonomy" id="1010676"/>
    <lineage>
        <taxon>Bacteria</taxon>
        <taxon>Pseudomonadati</taxon>
        <taxon>Pseudomonadota</taxon>
        <taxon>Betaproteobacteria</taxon>
        <taxon>Candidatus Tremblayella</taxon>
    </lineage>
</organism>
<evidence type="ECO:0000313" key="5">
    <source>
        <dbReference type="EMBL" id="PHN16178.1"/>
    </source>
</evidence>
<dbReference type="InterPro" id="IPR004511">
    <property type="entry name" value="PAPS/APS_Rdtase"/>
</dbReference>
<evidence type="ECO:0000256" key="1">
    <source>
        <dbReference type="ARBA" id="ARBA00009732"/>
    </source>
</evidence>
<protein>
    <submittedName>
        <fullName evidence="5">Phosphoadenosine phosphosulfate reductase</fullName>
        <ecNumber evidence="5">1.8.4.8</ecNumber>
    </submittedName>
</protein>
<evidence type="ECO:0000313" key="6">
    <source>
        <dbReference type="Proteomes" id="UP000222818"/>
    </source>
</evidence>
<keyword evidence="2 5" id="KW-0560">Oxidoreductase</keyword>
<dbReference type="Pfam" id="PF01507">
    <property type="entry name" value="PAPS_reduct"/>
    <property type="match status" value="1"/>
</dbReference>
<evidence type="ECO:0000256" key="2">
    <source>
        <dbReference type="ARBA" id="ARBA00023002"/>
    </source>
</evidence>